<accession>A0AAD9T8L0</accession>
<keyword evidence="2" id="KW-1185">Reference proteome</keyword>
<comment type="caution">
    <text evidence="1">The sequence shown here is derived from an EMBL/GenBank/DDBJ whole genome shotgun (WGS) entry which is preliminary data.</text>
</comment>
<proteinExistence type="predicted"/>
<dbReference type="Proteomes" id="UP000030711">
    <property type="component" value="Unassembled WGS sequence"/>
</dbReference>
<gene>
    <name evidence="1" type="ORF">EUGRSUZ_L02719</name>
</gene>
<protein>
    <submittedName>
        <fullName evidence="1">Uncharacterized protein</fullName>
    </submittedName>
</protein>
<evidence type="ECO:0000313" key="1">
    <source>
        <dbReference type="EMBL" id="KAK2631582.1"/>
    </source>
</evidence>
<evidence type="ECO:0000313" key="2">
    <source>
        <dbReference type="Proteomes" id="UP000030711"/>
    </source>
</evidence>
<organism evidence="1 2">
    <name type="scientific">Eucalyptus grandis</name>
    <name type="common">Flooded gum</name>
    <dbReference type="NCBI Taxonomy" id="71139"/>
    <lineage>
        <taxon>Eukaryota</taxon>
        <taxon>Viridiplantae</taxon>
        <taxon>Streptophyta</taxon>
        <taxon>Embryophyta</taxon>
        <taxon>Tracheophyta</taxon>
        <taxon>Spermatophyta</taxon>
        <taxon>Magnoliopsida</taxon>
        <taxon>eudicotyledons</taxon>
        <taxon>Gunneridae</taxon>
        <taxon>Pentapetalae</taxon>
        <taxon>rosids</taxon>
        <taxon>malvids</taxon>
        <taxon>Myrtales</taxon>
        <taxon>Myrtaceae</taxon>
        <taxon>Myrtoideae</taxon>
        <taxon>Eucalypteae</taxon>
        <taxon>Eucalyptus</taxon>
    </lineage>
</organism>
<dbReference type="EMBL" id="MU849493">
    <property type="protein sequence ID" value="KAK2631582.1"/>
    <property type="molecule type" value="Genomic_DNA"/>
</dbReference>
<dbReference type="AlphaFoldDB" id="A0AAD9T8L0"/>
<sequence length="195" mass="21753">MLAQRGALCPPPRKLHRWSDASANCSHGGGVAGLGFGTRKQFASLKGIGDCTKLEFYLVTYDEIGGIACQRVGEPADRFSGCALVFWTSKATFIEPPFSQEEVIMYDSCMHLHPIDEENSMFGELPMESEPVTRILYINSSYNLLIPDLAGTTATDRPNEGRIWKYRDGTFGFRFLRDNFIIDLKHIAPNGCLLH</sequence>
<reference evidence="1 2" key="1">
    <citation type="journal article" date="2014" name="Nature">
        <title>The genome of Eucalyptus grandis.</title>
        <authorList>
            <person name="Myburg A.A."/>
            <person name="Grattapaglia D."/>
            <person name="Tuskan G.A."/>
            <person name="Hellsten U."/>
            <person name="Hayes R.D."/>
            <person name="Grimwood J."/>
            <person name="Jenkins J."/>
            <person name="Lindquist E."/>
            <person name="Tice H."/>
            <person name="Bauer D."/>
            <person name="Goodstein D.M."/>
            <person name="Dubchak I."/>
            <person name="Poliakov A."/>
            <person name="Mizrachi E."/>
            <person name="Kullan A.R."/>
            <person name="Hussey S.G."/>
            <person name="Pinard D."/>
            <person name="van der Merwe K."/>
            <person name="Singh P."/>
            <person name="van Jaarsveld I."/>
            <person name="Silva-Junior O.B."/>
            <person name="Togawa R.C."/>
            <person name="Pappas M.R."/>
            <person name="Faria D.A."/>
            <person name="Sansaloni C.P."/>
            <person name="Petroli C.D."/>
            <person name="Yang X."/>
            <person name="Ranjan P."/>
            <person name="Tschaplinski T.J."/>
            <person name="Ye C.Y."/>
            <person name="Li T."/>
            <person name="Sterck L."/>
            <person name="Vanneste K."/>
            <person name="Murat F."/>
            <person name="Soler M."/>
            <person name="Clemente H.S."/>
            <person name="Saidi N."/>
            <person name="Cassan-Wang H."/>
            <person name="Dunand C."/>
            <person name="Hefer C.A."/>
            <person name="Bornberg-Bauer E."/>
            <person name="Kersting A.R."/>
            <person name="Vining K."/>
            <person name="Amarasinghe V."/>
            <person name="Ranik M."/>
            <person name="Naithani S."/>
            <person name="Elser J."/>
            <person name="Boyd A.E."/>
            <person name="Liston A."/>
            <person name="Spatafora J.W."/>
            <person name="Dharmwardhana P."/>
            <person name="Raja R."/>
            <person name="Sullivan C."/>
            <person name="Romanel E."/>
            <person name="Alves-Ferreira M."/>
            <person name="Kulheim C."/>
            <person name="Foley W."/>
            <person name="Carocha V."/>
            <person name="Paiva J."/>
            <person name="Kudrna D."/>
            <person name="Brommonschenkel S.H."/>
            <person name="Pasquali G."/>
            <person name="Byrne M."/>
            <person name="Rigault P."/>
            <person name="Tibbits J."/>
            <person name="Spokevicius A."/>
            <person name="Jones R.C."/>
            <person name="Steane D.A."/>
            <person name="Vaillancourt R.E."/>
            <person name="Potts B.M."/>
            <person name="Joubert F."/>
            <person name="Barry K."/>
            <person name="Pappas G.J."/>
            <person name="Strauss S.H."/>
            <person name="Jaiswal P."/>
            <person name="Grima-Pettenati J."/>
            <person name="Salse J."/>
            <person name="Van de Peer Y."/>
            <person name="Rokhsar D.S."/>
            <person name="Schmutz J."/>
        </authorList>
    </citation>
    <scope>NUCLEOTIDE SEQUENCE [LARGE SCALE GENOMIC DNA]</scope>
    <source>
        <strain evidence="2">cv. BRASUZ1</strain>
        <tissue evidence="1">Leaf extractions</tissue>
    </source>
</reference>
<name>A0AAD9T8L0_EUCGR</name>